<dbReference type="EMBL" id="VSRR010043021">
    <property type="protein sequence ID" value="MPC76296.1"/>
    <property type="molecule type" value="Genomic_DNA"/>
</dbReference>
<gene>
    <name evidence="1" type="ORF">E2C01_070705</name>
</gene>
<keyword evidence="2" id="KW-1185">Reference proteome</keyword>
<comment type="caution">
    <text evidence="1">The sequence shown here is derived from an EMBL/GenBank/DDBJ whole genome shotgun (WGS) entry which is preliminary data.</text>
</comment>
<name>A0A5B7I2U6_PORTR</name>
<organism evidence="1 2">
    <name type="scientific">Portunus trituberculatus</name>
    <name type="common">Swimming crab</name>
    <name type="synonym">Neptunus trituberculatus</name>
    <dbReference type="NCBI Taxonomy" id="210409"/>
    <lineage>
        <taxon>Eukaryota</taxon>
        <taxon>Metazoa</taxon>
        <taxon>Ecdysozoa</taxon>
        <taxon>Arthropoda</taxon>
        <taxon>Crustacea</taxon>
        <taxon>Multicrustacea</taxon>
        <taxon>Malacostraca</taxon>
        <taxon>Eumalacostraca</taxon>
        <taxon>Eucarida</taxon>
        <taxon>Decapoda</taxon>
        <taxon>Pleocyemata</taxon>
        <taxon>Brachyura</taxon>
        <taxon>Eubrachyura</taxon>
        <taxon>Portunoidea</taxon>
        <taxon>Portunidae</taxon>
        <taxon>Portuninae</taxon>
        <taxon>Portunus</taxon>
    </lineage>
</organism>
<dbReference type="Proteomes" id="UP000324222">
    <property type="component" value="Unassembled WGS sequence"/>
</dbReference>
<evidence type="ECO:0000313" key="2">
    <source>
        <dbReference type="Proteomes" id="UP000324222"/>
    </source>
</evidence>
<protein>
    <submittedName>
        <fullName evidence="1">Uncharacterized protein</fullName>
    </submittedName>
</protein>
<reference evidence="1 2" key="1">
    <citation type="submission" date="2019-05" db="EMBL/GenBank/DDBJ databases">
        <title>Another draft genome of Portunus trituberculatus and its Hox gene families provides insights of decapod evolution.</title>
        <authorList>
            <person name="Jeong J.-H."/>
            <person name="Song I."/>
            <person name="Kim S."/>
            <person name="Choi T."/>
            <person name="Kim D."/>
            <person name="Ryu S."/>
            <person name="Kim W."/>
        </authorList>
    </citation>
    <scope>NUCLEOTIDE SEQUENCE [LARGE SCALE GENOMIC DNA]</scope>
    <source>
        <tissue evidence="1">Muscle</tissue>
    </source>
</reference>
<evidence type="ECO:0000313" key="1">
    <source>
        <dbReference type="EMBL" id="MPC76296.1"/>
    </source>
</evidence>
<sequence length="99" mass="11609">MQGHSWNNHLHICRDQYISEKHFGICIDHDNPLCNRNTTVQYTLQKLEPRSTIMVSRWYLCQNAPCSIPMRMDQDILVELLTPSPKYAHLGILLFVRAE</sequence>
<accession>A0A5B7I2U6</accession>
<dbReference type="AlphaFoldDB" id="A0A5B7I2U6"/>
<proteinExistence type="predicted"/>